<evidence type="ECO:0000256" key="2">
    <source>
        <dbReference type="ARBA" id="ARBA00005979"/>
    </source>
</evidence>
<evidence type="ECO:0000256" key="1">
    <source>
        <dbReference type="ARBA" id="ARBA00001917"/>
    </source>
</evidence>
<comment type="similarity">
    <text evidence="2">Belongs to the NADH:flavin oxidoreductase/NADH oxidase family.</text>
</comment>
<dbReference type="FunFam" id="3.20.20.70:FF:000059">
    <property type="entry name" value="N-ethylmaleimide reductase, FMN-linked"/>
    <property type="match status" value="1"/>
</dbReference>
<reference evidence="5" key="1">
    <citation type="submission" date="2024-05" db="EMBL/GenBank/DDBJ databases">
        <authorList>
            <person name="Luo Y.-C."/>
            <person name="Nicholds J."/>
            <person name="Mortimer T."/>
            <person name="Maboni G."/>
        </authorList>
    </citation>
    <scope>NUCLEOTIDE SEQUENCE</scope>
    <source>
        <strain evidence="5">153920</strain>
    </source>
</reference>
<dbReference type="PANTHER" id="PTHR22893">
    <property type="entry name" value="NADH OXIDOREDUCTASE-RELATED"/>
    <property type="match status" value="1"/>
</dbReference>
<protein>
    <submittedName>
        <fullName evidence="5">Alkene reductase</fullName>
    </submittedName>
</protein>
<comment type="cofactor">
    <cofactor evidence="1">
        <name>FMN</name>
        <dbReference type="ChEBI" id="CHEBI:58210"/>
    </cofactor>
</comment>
<dbReference type="AlphaFoldDB" id="A0AB39CJN4"/>
<dbReference type="SUPFAM" id="SSF51395">
    <property type="entry name" value="FMN-linked oxidoreductases"/>
    <property type="match status" value="1"/>
</dbReference>
<dbReference type="RefSeq" id="WP_368643638.1">
    <property type="nucleotide sequence ID" value="NZ_CP158252.1"/>
</dbReference>
<evidence type="ECO:0000259" key="4">
    <source>
        <dbReference type="Pfam" id="PF00724"/>
    </source>
</evidence>
<dbReference type="GO" id="GO:0016628">
    <property type="term" value="F:oxidoreductase activity, acting on the CH-CH group of donors, NAD or NADP as acceptor"/>
    <property type="evidence" value="ECO:0007669"/>
    <property type="project" value="UniProtKB-ARBA"/>
</dbReference>
<dbReference type="EMBL" id="CP158252">
    <property type="protein sequence ID" value="XDJ42372.1"/>
    <property type="molecule type" value="Genomic_DNA"/>
</dbReference>
<dbReference type="GO" id="GO:0005829">
    <property type="term" value="C:cytosol"/>
    <property type="evidence" value="ECO:0007669"/>
    <property type="project" value="UniProtKB-ARBA"/>
</dbReference>
<accession>A0AB39CJN4</accession>
<gene>
    <name evidence="5" type="ORF">ABRY99_02015</name>
</gene>
<dbReference type="Gene3D" id="3.20.20.70">
    <property type="entry name" value="Aldolase class I"/>
    <property type="match status" value="1"/>
</dbReference>
<dbReference type="CDD" id="cd02933">
    <property type="entry name" value="OYE_like_FMN"/>
    <property type="match status" value="1"/>
</dbReference>
<evidence type="ECO:0000313" key="5">
    <source>
        <dbReference type="EMBL" id="XDJ42372.1"/>
    </source>
</evidence>
<dbReference type="PANTHER" id="PTHR22893:SF91">
    <property type="entry name" value="NADPH DEHYDROGENASE 2-RELATED"/>
    <property type="match status" value="1"/>
</dbReference>
<proteinExistence type="inferred from homology"/>
<evidence type="ECO:0000256" key="3">
    <source>
        <dbReference type="ARBA" id="ARBA00023002"/>
    </source>
</evidence>
<dbReference type="InterPro" id="IPR013785">
    <property type="entry name" value="Aldolase_TIM"/>
</dbReference>
<dbReference type="InterPro" id="IPR001155">
    <property type="entry name" value="OxRdtase_FMN_N"/>
</dbReference>
<dbReference type="GO" id="GO:0010181">
    <property type="term" value="F:FMN binding"/>
    <property type="evidence" value="ECO:0007669"/>
    <property type="project" value="InterPro"/>
</dbReference>
<dbReference type="InterPro" id="IPR045247">
    <property type="entry name" value="Oye-like"/>
</dbReference>
<organism evidence="5">
    <name type="scientific">Castellaniella ginsengisoli</name>
    <dbReference type="NCBI Taxonomy" id="546114"/>
    <lineage>
        <taxon>Bacteria</taxon>
        <taxon>Pseudomonadati</taxon>
        <taxon>Pseudomonadota</taxon>
        <taxon>Betaproteobacteria</taxon>
        <taxon>Burkholderiales</taxon>
        <taxon>Alcaligenaceae</taxon>
        <taxon>Castellaniella</taxon>
    </lineage>
</organism>
<feature type="domain" description="NADH:flavin oxidoreductase/NADH oxidase N-terminal" evidence="4">
    <location>
        <begin position="4"/>
        <end position="330"/>
    </location>
</feature>
<name>A0AB39CJN4_9BURK</name>
<dbReference type="Pfam" id="PF00724">
    <property type="entry name" value="Oxidored_FMN"/>
    <property type="match status" value="1"/>
</dbReference>
<keyword evidence="3" id="KW-0560">Oxidoreductase</keyword>
<sequence>MTTLWDPVRLGHRVLGNRLVLAPMTRSRAQGDGTPGEWAPVYYAQRASMGLLITEGTQPSADGQGYANTPGLHEAAHVAGWRRVTEAVHAAGGRVFIQLMHAGRMSHPDNTPHRRQVLAPSAVAANVRIPTASGMREVPVPRAMTSADIGRTIEDFAAAAERAVEAGADGVEIHGANGYLVQQFLAPNANVRTDAYGGSIENRARFALEVAAAVADRIGAARTGLRLSPGSVLGGVEEGPERADLYRHLVAQLAPLGLAYLHVVQGRGEALLRDIRRLWPNVLIVNRPGRGRQSLSSDLDAGLADMVSVGRMALSNPDLPARIREDLPLNEPDPATFYGGGEAGYTDYPAFQPA</sequence>